<dbReference type="AlphaFoldDB" id="A0A086KUW3"/>
<feature type="coiled-coil region" evidence="2">
    <location>
        <begin position="131"/>
        <end position="225"/>
    </location>
</feature>
<keyword evidence="1" id="KW-0862">Zinc</keyword>
<protein>
    <submittedName>
        <fullName evidence="5">Zinc finger, C3HC4 type (RING finger) domain-containing protein</fullName>
    </submittedName>
</protein>
<dbReference type="GO" id="GO:0005634">
    <property type="term" value="C:nucleus"/>
    <property type="evidence" value="ECO:0007669"/>
    <property type="project" value="TreeGrafter"/>
</dbReference>
<feature type="region of interest" description="Disordered" evidence="3">
    <location>
        <begin position="1"/>
        <end position="34"/>
    </location>
</feature>
<dbReference type="OrthoDB" id="332701at2759"/>
<dbReference type="GO" id="GO:0061630">
    <property type="term" value="F:ubiquitin protein ligase activity"/>
    <property type="evidence" value="ECO:0007669"/>
    <property type="project" value="TreeGrafter"/>
</dbReference>
<feature type="compositionally biased region" description="Acidic residues" evidence="3">
    <location>
        <begin position="945"/>
        <end position="954"/>
    </location>
</feature>
<feature type="region of interest" description="Disordered" evidence="3">
    <location>
        <begin position="685"/>
        <end position="816"/>
    </location>
</feature>
<dbReference type="PANTHER" id="PTHR46569:SF1">
    <property type="entry name" value="E3 UBIQUITIN-PROTEIN LIGASE RFWD3-RELATED"/>
    <property type="match status" value="1"/>
</dbReference>
<dbReference type="InterPro" id="IPR001841">
    <property type="entry name" value="Znf_RING"/>
</dbReference>
<evidence type="ECO:0000259" key="4">
    <source>
        <dbReference type="PROSITE" id="PS50089"/>
    </source>
</evidence>
<dbReference type="GO" id="GO:0016567">
    <property type="term" value="P:protein ubiquitination"/>
    <property type="evidence" value="ECO:0007669"/>
    <property type="project" value="TreeGrafter"/>
</dbReference>
<accession>A0A086KUW3</accession>
<feature type="compositionally biased region" description="Basic and acidic residues" evidence="3">
    <location>
        <begin position="837"/>
        <end position="849"/>
    </location>
</feature>
<dbReference type="PANTHER" id="PTHR46569">
    <property type="entry name" value="E3 UBIQUITIN-PROTEIN LIGASE TRAIP"/>
    <property type="match status" value="1"/>
</dbReference>
<feature type="compositionally biased region" description="Basic and acidic residues" evidence="3">
    <location>
        <begin position="955"/>
        <end position="965"/>
    </location>
</feature>
<proteinExistence type="predicted"/>
<feature type="region of interest" description="Disordered" evidence="3">
    <location>
        <begin position="581"/>
        <end position="600"/>
    </location>
</feature>
<feature type="compositionally biased region" description="Basic and acidic residues" evidence="3">
    <location>
        <begin position="920"/>
        <end position="944"/>
    </location>
</feature>
<feature type="domain" description="RING-type" evidence="4">
    <location>
        <begin position="44"/>
        <end position="89"/>
    </location>
</feature>
<keyword evidence="1" id="KW-0479">Metal-binding</keyword>
<feature type="compositionally biased region" description="Basic and acidic residues" evidence="3">
    <location>
        <begin position="305"/>
        <end position="319"/>
    </location>
</feature>
<dbReference type="VEuPathDB" id="ToxoDB:TGP89_247485"/>
<feature type="compositionally biased region" description="Low complexity" evidence="3">
    <location>
        <begin position="706"/>
        <end position="733"/>
    </location>
</feature>
<feature type="compositionally biased region" description="Polar residues" evidence="3">
    <location>
        <begin position="967"/>
        <end position="985"/>
    </location>
</feature>
<sequence length="1105" mass="121526">MIVVDDDSPPSAAPDRKEQRSAKRPSQKREEEEEEWILRGGSRCPICFLALSKNVAALMGCGHTFHLLCIEEWFKQRGGRSQKPTCPYCAKEYASRRYILSLHFDLPGLAARVSSLSSSSNAADENPETRLRRLELELREERREKEAAREEAMAHAAALEAHEAREEELVRQLRAEEEQRAKLASRVQTLEEARLREEETRQNACRTYEENRRVLEEKYHKLTKKCQSLQFLATVVKEDRLEGATLLDKIRRLPGLTSDEKLARIMPLVEFLKRSKAVRTAELKKLKKENFLLRRKLSASALAELPRDGAPSERRREEASSSFTINRQEKDGEARDKCDAYPLPSSSSSSSSSSPSPSASASSSSFSSSSSSLSVGSSSLGPAQRSERQSEERRENAHVSGASSRPQLRLSRAPALLSRRLPGGRADSRTFAAASLEANGGQRPSLKDPAKPQGTDGNAGAADARKEDSEAEGENKRMGEKAGIAKKGGKREKETGICEAEGGARRRGSEAPSAARQDEAREYREKSRGRENETWVVGRRHWGTEEAETSWRKRRREEVDDAGETGCLSVKRRVFGDRRQFLPENESRAGARPAQASRPASLLIHQVEDEAEAEKPEEEGWRGRRQRRQQLMELEVQVVPRDADEEELEGEEEETQLDSELASLFETPESLEKGRVRVFCSSFDAHPVVSGSPSASNVVDRDRHVSPVSSASSSGPLGPSSSSSCSFASSAPSPSAPSPLPFGSNFTSVSSVSCSAPSAPLQTTSFPCASLPLPRNTQTSTHAASERDPPRGNEEIGSLSSCDRRLTPATSKQTNNSVPSFIAHFLLSPSSVEKLRSRERELRDTEHESSAFFDRCLDGSLPTSAVQTPQRPRSRDNSRGAGWEGGNAENSSGVRIPGESGQERRTGAESGVEKTAASTRESRLEEAVSSGRHDGTERSKRVDPEELDVDGDSCESDRETVRESSDASDCSSNENLKNELTPSTSLRRDERRKWGSLQPYRPESLTAGVPCKGALGGRSRRRHLAKVNSPGCGGRSLREQVVCDKKSHDPRGVCTACLAKPPFGRSRLLNATRSTGVFGSFMRGKFQVQGVTFAGKNSVEKRLLN</sequence>
<feature type="compositionally biased region" description="Low complexity" evidence="3">
    <location>
        <begin position="405"/>
        <end position="421"/>
    </location>
</feature>
<dbReference type="Proteomes" id="UP000028828">
    <property type="component" value="Unassembled WGS sequence"/>
</dbReference>
<dbReference type="GO" id="GO:0008270">
    <property type="term" value="F:zinc ion binding"/>
    <property type="evidence" value="ECO:0007669"/>
    <property type="project" value="UniProtKB-KW"/>
</dbReference>
<feature type="compositionally biased region" description="Basic and acidic residues" evidence="3">
    <location>
        <begin position="463"/>
        <end position="480"/>
    </location>
</feature>
<dbReference type="EMBL" id="AEYI02000545">
    <property type="protein sequence ID" value="KFG48181.1"/>
    <property type="molecule type" value="Genomic_DNA"/>
</dbReference>
<gene>
    <name evidence="5" type="ORF">TGP89_247485</name>
</gene>
<dbReference type="SMART" id="SM00184">
    <property type="entry name" value="RING"/>
    <property type="match status" value="1"/>
</dbReference>
<feature type="compositionally biased region" description="Basic and acidic residues" evidence="3">
    <location>
        <begin position="516"/>
        <end position="533"/>
    </location>
</feature>
<keyword evidence="2" id="KW-0175">Coiled coil</keyword>
<evidence type="ECO:0000313" key="5">
    <source>
        <dbReference type="EMBL" id="KFG48181.1"/>
    </source>
</evidence>
<keyword evidence="1" id="KW-0863">Zinc-finger</keyword>
<evidence type="ECO:0000256" key="1">
    <source>
        <dbReference type="PROSITE-ProRule" id="PRU00175"/>
    </source>
</evidence>
<dbReference type="InterPro" id="IPR013083">
    <property type="entry name" value="Znf_RING/FYVE/PHD"/>
</dbReference>
<dbReference type="SUPFAM" id="SSF57850">
    <property type="entry name" value="RING/U-box"/>
    <property type="match status" value="1"/>
</dbReference>
<feature type="compositionally biased region" description="Acidic residues" evidence="3">
    <location>
        <begin position="643"/>
        <end position="657"/>
    </location>
</feature>
<feature type="region of interest" description="Disordered" evidence="3">
    <location>
        <begin position="304"/>
        <end position="565"/>
    </location>
</feature>
<dbReference type="PROSITE" id="PS50089">
    <property type="entry name" value="ZF_RING_2"/>
    <property type="match status" value="1"/>
</dbReference>
<feature type="region of interest" description="Disordered" evidence="3">
    <location>
        <begin position="837"/>
        <end position="1017"/>
    </location>
</feature>
<feature type="compositionally biased region" description="Basic and acidic residues" evidence="3">
    <location>
        <begin position="784"/>
        <end position="794"/>
    </location>
</feature>
<dbReference type="GO" id="GO:0031297">
    <property type="term" value="P:replication fork processing"/>
    <property type="evidence" value="ECO:0007669"/>
    <property type="project" value="TreeGrafter"/>
</dbReference>
<feature type="region of interest" description="Disordered" evidence="3">
    <location>
        <begin position="606"/>
        <end position="668"/>
    </location>
</feature>
<evidence type="ECO:0000256" key="2">
    <source>
        <dbReference type="SAM" id="Coils"/>
    </source>
</evidence>
<dbReference type="Gene3D" id="3.30.40.10">
    <property type="entry name" value="Zinc/RING finger domain, C3HC4 (zinc finger)"/>
    <property type="match status" value="1"/>
</dbReference>
<dbReference type="CDD" id="cd16448">
    <property type="entry name" value="RING-H2"/>
    <property type="match status" value="1"/>
</dbReference>
<comment type="caution">
    <text evidence="5">The sequence shown here is derived from an EMBL/GenBank/DDBJ whole genome shotgun (WGS) entry which is preliminary data.</text>
</comment>
<evidence type="ECO:0000313" key="6">
    <source>
        <dbReference type="Proteomes" id="UP000028828"/>
    </source>
</evidence>
<reference evidence="5 6" key="1">
    <citation type="submission" date="2014-03" db="EMBL/GenBank/DDBJ databases">
        <authorList>
            <person name="Sibley D."/>
            <person name="Venepally P."/>
            <person name="Karamycheva S."/>
            <person name="Hadjithomas M."/>
            <person name="Khan A."/>
            <person name="Brunk B."/>
            <person name="Roos D."/>
            <person name="Caler E."/>
            <person name="Lorenzi H."/>
        </authorList>
    </citation>
    <scope>NUCLEOTIDE SEQUENCE [LARGE SCALE GENOMIC DNA]</scope>
    <source>
        <strain evidence="6">p89</strain>
    </source>
</reference>
<feature type="compositionally biased region" description="Low complexity" evidence="3">
    <location>
        <begin position="342"/>
        <end position="384"/>
    </location>
</feature>
<feature type="compositionally biased region" description="Low complexity" evidence="3">
    <location>
        <begin position="741"/>
        <end position="760"/>
    </location>
</feature>
<dbReference type="GO" id="GO:0090734">
    <property type="term" value="C:site of DNA damage"/>
    <property type="evidence" value="ECO:0007669"/>
    <property type="project" value="TreeGrafter"/>
</dbReference>
<feature type="compositionally biased region" description="Basic and acidic residues" evidence="3">
    <location>
        <begin position="491"/>
        <end position="509"/>
    </location>
</feature>
<evidence type="ECO:0000256" key="3">
    <source>
        <dbReference type="SAM" id="MobiDB-lite"/>
    </source>
</evidence>
<feature type="compositionally biased region" description="Polar residues" evidence="3">
    <location>
        <begin position="861"/>
        <end position="871"/>
    </location>
</feature>
<feature type="compositionally biased region" description="Basic and acidic residues" evidence="3">
    <location>
        <begin position="327"/>
        <end position="339"/>
    </location>
</feature>
<organism evidence="5 6">
    <name type="scientific">Toxoplasma gondii p89</name>
    <dbReference type="NCBI Taxonomy" id="943119"/>
    <lineage>
        <taxon>Eukaryota</taxon>
        <taxon>Sar</taxon>
        <taxon>Alveolata</taxon>
        <taxon>Apicomplexa</taxon>
        <taxon>Conoidasida</taxon>
        <taxon>Coccidia</taxon>
        <taxon>Eucoccidiorida</taxon>
        <taxon>Eimeriorina</taxon>
        <taxon>Sarcocystidae</taxon>
        <taxon>Toxoplasma</taxon>
    </lineage>
</organism>
<dbReference type="InterPro" id="IPR052639">
    <property type="entry name" value="TRAIP_ubiq-protein_ligase"/>
</dbReference>
<name>A0A086KUW3_TOXGO</name>
<dbReference type="Pfam" id="PF13639">
    <property type="entry name" value="zf-RING_2"/>
    <property type="match status" value="1"/>
</dbReference>
<feature type="compositionally biased region" description="Basic and acidic residues" evidence="3">
    <location>
        <begin position="385"/>
        <end position="397"/>
    </location>
</feature>